<comment type="caution">
    <text evidence="1">The sequence shown here is derived from an EMBL/GenBank/DDBJ whole genome shotgun (WGS) entry which is preliminary data.</text>
</comment>
<evidence type="ECO:0000313" key="1">
    <source>
        <dbReference type="EMBL" id="KDM91627.1"/>
    </source>
</evidence>
<keyword evidence="2" id="KW-1185">Reference proteome</keyword>
<accession>A0A066RVB3</accession>
<organism evidence="1 2">
    <name type="scientific">Photobacterium galatheae</name>
    <dbReference type="NCBI Taxonomy" id="1654360"/>
    <lineage>
        <taxon>Bacteria</taxon>
        <taxon>Pseudomonadati</taxon>
        <taxon>Pseudomonadota</taxon>
        <taxon>Gammaproteobacteria</taxon>
        <taxon>Vibrionales</taxon>
        <taxon>Vibrionaceae</taxon>
        <taxon>Photobacterium</taxon>
    </lineage>
</organism>
<dbReference type="Proteomes" id="UP000027192">
    <property type="component" value="Unassembled WGS sequence"/>
</dbReference>
<reference evidence="1 2" key="1">
    <citation type="submission" date="2014-04" db="EMBL/GenBank/DDBJ databases">
        <title>Draft genome sequence of Photobacterium halotolerans S2753: a solonamide, ngercheumicin and holomycin producer.</title>
        <authorList>
            <person name="Machado H.R."/>
            <person name="Gram L."/>
        </authorList>
    </citation>
    <scope>NUCLEOTIDE SEQUENCE [LARGE SCALE GENOMIC DNA]</scope>
    <source>
        <strain evidence="1 2">S2753</strain>
    </source>
</reference>
<dbReference type="EMBL" id="JMIB01000021">
    <property type="protein sequence ID" value="KDM91627.1"/>
    <property type="molecule type" value="Genomic_DNA"/>
</dbReference>
<gene>
    <name evidence="1" type="ORF">EA58_11440</name>
</gene>
<dbReference type="Gene3D" id="3.30.470.20">
    <property type="entry name" value="ATP-grasp fold, B domain"/>
    <property type="match status" value="1"/>
</dbReference>
<proteinExistence type="predicted"/>
<dbReference type="RefSeq" id="WP_036752378.1">
    <property type="nucleotide sequence ID" value="NZ_JAGSGC010000006.1"/>
</dbReference>
<name>A0A066RVB3_9GAMM</name>
<protein>
    <submittedName>
        <fullName evidence="1">Uncharacterized protein</fullName>
    </submittedName>
</protein>
<evidence type="ECO:0000313" key="2">
    <source>
        <dbReference type="Proteomes" id="UP000027192"/>
    </source>
</evidence>
<dbReference type="STRING" id="1654360.EA58_11440"/>
<sequence length="89" mass="10004">MNCSASNRRDNSINRIISEILKKINIPEDLPKKEGIVTIYIARKENDPIPMLASSLDRTGFAIVSAPNYQELDILMKDIDTVSLETRDA</sequence>
<dbReference type="AlphaFoldDB" id="A0A066RVB3"/>